<dbReference type="PROSITE" id="PS51450">
    <property type="entry name" value="LRR"/>
    <property type="match status" value="1"/>
</dbReference>
<dbReference type="InterPro" id="IPR001611">
    <property type="entry name" value="Leu-rich_rpt"/>
</dbReference>
<evidence type="ECO:0000256" key="4">
    <source>
        <dbReference type="ARBA" id="ARBA00022692"/>
    </source>
</evidence>
<dbReference type="InterPro" id="IPR000157">
    <property type="entry name" value="TIR_dom"/>
</dbReference>
<feature type="domain" description="TIR" evidence="12">
    <location>
        <begin position="356"/>
        <end position="494"/>
    </location>
</feature>
<evidence type="ECO:0000256" key="3">
    <source>
        <dbReference type="ARBA" id="ARBA00022614"/>
    </source>
</evidence>
<evidence type="ECO:0000256" key="10">
    <source>
        <dbReference type="ARBA" id="ARBA00023180"/>
    </source>
</evidence>
<keyword evidence="5" id="KW-0732">Signal</keyword>
<dbReference type="GO" id="GO:0005886">
    <property type="term" value="C:plasma membrane"/>
    <property type="evidence" value="ECO:0007669"/>
    <property type="project" value="TreeGrafter"/>
</dbReference>
<dbReference type="PANTHER" id="PTHR24365">
    <property type="entry name" value="TOLL-LIKE RECEPTOR"/>
    <property type="match status" value="1"/>
</dbReference>
<dbReference type="EMBL" id="CACVKT020007008">
    <property type="protein sequence ID" value="CAC5404690.1"/>
    <property type="molecule type" value="Genomic_DNA"/>
</dbReference>
<organism evidence="13 14">
    <name type="scientific">Mytilus coruscus</name>
    <name type="common">Sea mussel</name>
    <dbReference type="NCBI Taxonomy" id="42192"/>
    <lineage>
        <taxon>Eukaryota</taxon>
        <taxon>Metazoa</taxon>
        <taxon>Spiralia</taxon>
        <taxon>Lophotrochozoa</taxon>
        <taxon>Mollusca</taxon>
        <taxon>Bivalvia</taxon>
        <taxon>Autobranchia</taxon>
        <taxon>Pteriomorphia</taxon>
        <taxon>Mytilida</taxon>
        <taxon>Mytiloidea</taxon>
        <taxon>Mytilidae</taxon>
        <taxon>Mytilinae</taxon>
        <taxon>Mytilus</taxon>
    </lineage>
</organism>
<evidence type="ECO:0000256" key="2">
    <source>
        <dbReference type="ARBA" id="ARBA00009634"/>
    </source>
</evidence>
<evidence type="ECO:0000256" key="6">
    <source>
        <dbReference type="ARBA" id="ARBA00022737"/>
    </source>
</evidence>
<reference evidence="13 14" key="1">
    <citation type="submission" date="2020-06" db="EMBL/GenBank/DDBJ databases">
        <authorList>
            <person name="Li R."/>
            <person name="Bekaert M."/>
        </authorList>
    </citation>
    <scope>NUCLEOTIDE SEQUENCE [LARGE SCALE GENOMIC DNA]</scope>
    <source>
        <strain evidence="14">wild</strain>
    </source>
</reference>
<dbReference type="Proteomes" id="UP000507470">
    <property type="component" value="Unassembled WGS sequence"/>
</dbReference>
<dbReference type="SUPFAM" id="SSF52058">
    <property type="entry name" value="L domain-like"/>
    <property type="match status" value="1"/>
</dbReference>
<dbReference type="InterPro" id="IPR035897">
    <property type="entry name" value="Toll_tir_struct_dom_sf"/>
</dbReference>
<evidence type="ECO:0000259" key="12">
    <source>
        <dbReference type="PROSITE" id="PS50104"/>
    </source>
</evidence>
<keyword evidence="3" id="KW-0433">Leucine-rich repeat</keyword>
<dbReference type="InterPro" id="IPR003591">
    <property type="entry name" value="Leu-rich_rpt_typical-subtyp"/>
</dbReference>
<accession>A0A6J8DC36</accession>
<keyword evidence="7 11" id="KW-1133">Transmembrane helix</keyword>
<evidence type="ECO:0000313" key="13">
    <source>
        <dbReference type="EMBL" id="CAC5404690.1"/>
    </source>
</evidence>
<keyword evidence="4 11" id="KW-0812">Transmembrane</keyword>
<evidence type="ECO:0000256" key="7">
    <source>
        <dbReference type="ARBA" id="ARBA00022989"/>
    </source>
</evidence>
<keyword evidence="8 11" id="KW-0472">Membrane</keyword>
<keyword evidence="10" id="KW-0325">Glycoprotein</keyword>
<keyword evidence="6" id="KW-0677">Repeat</keyword>
<dbReference type="GO" id="GO:0007165">
    <property type="term" value="P:signal transduction"/>
    <property type="evidence" value="ECO:0007669"/>
    <property type="project" value="InterPro"/>
</dbReference>
<evidence type="ECO:0000313" key="14">
    <source>
        <dbReference type="Proteomes" id="UP000507470"/>
    </source>
</evidence>
<dbReference type="SMART" id="SM00369">
    <property type="entry name" value="LRR_TYP"/>
    <property type="match status" value="3"/>
</dbReference>
<gene>
    <name evidence="13" type="ORF">MCOR_38447</name>
</gene>
<dbReference type="Pfam" id="PF13855">
    <property type="entry name" value="LRR_8"/>
    <property type="match status" value="1"/>
</dbReference>
<dbReference type="SMART" id="SM00255">
    <property type="entry name" value="TIR"/>
    <property type="match status" value="1"/>
</dbReference>
<evidence type="ECO:0000256" key="1">
    <source>
        <dbReference type="ARBA" id="ARBA00004167"/>
    </source>
</evidence>
<dbReference type="SUPFAM" id="SSF52200">
    <property type="entry name" value="Toll/Interleukin receptor TIR domain"/>
    <property type="match status" value="1"/>
</dbReference>
<feature type="transmembrane region" description="Helical" evidence="11">
    <location>
        <begin position="308"/>
        <end position="332"/>
    </location>
</feature>
<dbReference type="Gene3D" id="3.40.50.10140">
    <property type="entry name" value="Toll/interleukin-1 receptor homology (TIR) domain"/>
    <property type="match status" value="1"/>
</dbReference>
<evidence type="ECO:0000256" key="9">
    <source>
        <dbReference type="ARBA" id="ARBA00023170"/>
    </source>
</evidence>
<evidence type="ECO:0000256" key="11">
    <source>
        <dbReference type="SAM" id="Phobius"/>
    </source>
</evidence>
<name>A0A6J8DC36_MYTCO</name>
<evidence type="ECO:0000256" key="8">
    <source>
        <dbReference type="ARBA" id="ARBA00023136"/>
    </source>
</evidence>
<dbReference type="AlphaFoldDB" id="A0A6J8DC36"/>
<dbReference type="PANTHER" id="PTHR24365:SF541">
    <property type="entry name" value="PROTEIN TOLL-RELATED"/>
    <property type="match status" value="1"/>
</dbReference>
<dbReference type="InterPro" id="IPR032675">
    <property type="entry name" value="LRR_dom_sf"/>
</dbReference>
<keyword evidence="9" id="KW-0675">Receptor</keyword>
<keyword evidence="14" id="KW-1185">Reference proteome</keyword>
<dbReference type="Pfam" id="PF01582">
    <property type="entry name" value="TIR"/>
    <property type="match status" value="1"/>
</dbReference>
<proteinExistence type="inferred from homology"/>
<comment type="subcellular location">
    <subcellularLocation>
        <location evidence="1">Membrane</location>
        <topology evidence="1">Single-pass membrane protein</topology>
    </subcellularLocation>
</comment>
<dbReference type="GO" id="GO:0038023">
    <property type="term" value="F:signaling receptor activity"/>
    <property type="evidence" value="ECO:0007669"/>
    <property type="project" value="TreeGrafter"/>
</dbReference>
<evidence type="ECO:0000256" key="5">
    <source>
        <dbReference type="ARBA" id="ARBA00022729"/>
    </source>
</evidence>
<dbReference type="PROSITE" id="PS50104">
    <property type="entry name" value="TIR"/>
    <property type="match status" value="1"/>
</dbReference>
<comment type="similarity">
    <text evidence="2">Belongs to the Toll-like receptor family.</text>
</comment>
<sequence>MLTVSQKLSNLKIFDFSYIPLKYKSANYLPVIDFKLNQLRFKREDEICSDAVIGPLDIPIPPRLEFVRITHVLGAPPLMKLNLQNTASLRYLDMSYYDVKCFPVVSINETENNLEYLDLSGIDCKLYYKNIPFFRALKTLIMREAHVYRAVEENLNLFIYSPNLVKLDLSSNNLFTIPSSFLKHLKSLANLRLSHNYLNNIPSVIADLRNLRFLDLTGNRIFTVFSNFTSWFDSQGTKKTTFHLQLHGNDFSCSCEHQDFIRWLNTTKITLDNVKSYKCRLANGSITTTQIVLQNFHSLFSNCYATTWLHIGISIIISAFIIILPTAVIFNFRWRIIFFCYRKFRRIVENNMNLSYEYDVFVSYGYDGYTWVQATLIDKLEADWSLSVCLEDRNFVGGKSIYEQIAHAISRSRHIIFVVTSDFMSKPFAAYEIDQAKEAKSCRSLQKVIIVALDICIEDIPTDLRSIWSDVSVIELSQNNSDDQLSLDNLRTRLLLNF</sequence>
<protein>
    <recommendedName>
        <fullName evidence="12">TIR domain-containing protein</fullName>
    </recommendedName>
</protein>
<dbReference type="Gene3D" id="3.80.10.10">
    <property type="entry name" value="Ribonuclease Inhibitor"/>
    <property type="match status" value="1"/>
</dbReference>
<dbReference type="OrthoDB" id="6156831at2759"/>